<accession>A0A813JU06</accession>
<dbReference type="EMBL" id="CAJNNW010026335">
    <property type="protein sequence ID" value="CAE8684591.1"/>
    <property type="molecule type" value="Genomic_DNA"/>
</dbReference>
<dbReference type="Proteomes" id="UP000626109">
    <property type="component" value="Unassembled WGS sequence"/>
</dbReference>
<comment type="caution">
    <text evidence="2">The sequence shown here is derived from an EMBL/GenBank/DDBJ whole genome shotgun (WGS) entry which is preliminary data.</text>
</comment>
<protein>
    <submittedName>
        <fullName evidence="2">Uncharacterized protein</fullName>
    </submittedName>
</protein>
<evidence type="ECO:0000313" key="3">
    <source>
        <dbReference type="Proteomes" id="UP000626109"/>
    </source>
</evidence>
<name>A0A813JU06_POLGL</name>
<evidence type="ECO:0000313" key="2">
    <source>
        <dbReference type="EMBL" id="CAE8684591.1"/>
    </source>
</evidence>
<reference evidence="2" key="1">
    <citation type="submission" date="2021-02" db="EMBL/GenBank/DDBJ databases">
        <authorList>
            <person name="Dougan E. K."/>
            <person name="Rhodes N."/>
            <person name="Thang M."/>
            <person name="Chan C."/>
        </authorList>
    </citation>
    <scope>NUCLEOTIDE SEQUENCE</scope>
</reference>
<gene>
    <name evidence="1" type="ORF">PGLA1383_LOCUS30683</name>
    <name evidence="2" type="ORF">PGLA2088_LOCUS24010</name>
</gene>
<dbReference type="Proteomes" id="UP000654075">
    <property type="component" value="Unassembled WGS sequence"/>
</dbReference>
<proteinExistence type="predicted"/>
<keyword evidence="4" id="KW-1185">Reference proteome</keyword>
<dbReference type="AlphaFoldDB" id="A0A813JU06"/>
<evidence type="ECO:0000313" key="4">
    <source>
        <dbReference type="Proteomes" id="UP000654075"/>
    </source>
</evidence>
<evidence type="ECO:0000313" key="1">
    <source>
        <dbReference type="EMBL" id="CAE8612895.1"/>
    </source>
</evidence>
<dbReference type="EMBL" id="CAJNNV010025177">
    <property type="protein sequence ID" value="CAE8612895.1"/>
    <property type="molecule type" value="Genomic_DNA"/>
</dbReference>
<sequence length="307" mass="32807">MLQTLVSHLASADWPANTEKQRARNATVATDLLHLLEMGQGPAPQILEAALPKIAAAKCLLAGQVRALRRRIPAKPSGDAHGQAPEVIAALAGAARTAAKQHPLFSGPAEGADATVKGGMLNFGISGGCQVGTAVLSAKAWMNAAAVMQDVGARWFFGVACRRPPGADIAKALPSFPFLVEGHASTQFDAVVLMKEPACEEVVSWIPSASKTTRTLWVDVGGAEIWVAMYMPPLGSASEEERWQIARTMWEEFDAQKAIARRRATAGTLLPRFRGCGDLNITSSLRRRFEEAKRARSLWWAAGTGCV</sequence>
<organism evidence="2 3">
    <name type="scientific">Polarella glacialis</name>
    <name type="common">Dinoflagellate</name>
    <dbReference type="NCBI Taxonomy" id="89957"/>
    <lineage>
        <taxon>Eukaryota</taxon>
        <taxon>Sar</taxon>
        <taxon>Alveolata</taxon>
        <taxon>Dinophyceae</taxon>
        <taxon>Suessiales</taxon>
        <taxon>Suessiaceae</taxon>
        <taxon>Polarella</taxon>
    </lineage>
</organism>